<name>A0A1M6CYW3_9FLAO</name>
<proteinExistence type="predicted"/>
<sequence>MKASFLKLTTYLVILTLMLVAIQYAILYFTTVTLFYAVWQIYLFHFVLAFMTCSLLLFFASIDKSKSGIVFIVCSFLKMVAMVVFLLPMMLHSKLDMFSNLMIILIPYLIYLTFETLYVNKLLNQN</sequence>
<feature type="transmembrane region" description="Helical" evidence="1">
    <location>
        <begin position="42"/>
        <end position="62"/>
    </location>
</feature>
<feature type="transmembrane region" description="Helical" evidence="1">
    <location>
        <begin position="12"/>
        <end position="36"/>
    </location>
</feature>
<dbReference type="AlphaFoldDB" id="A0A1M6CYW3"/>
<dbReference type="Proteomes" id="UP000184225">
    <property type="component" value="Unassembled WGS sequence"/>
</dbReference>
<feature type="transmembrane region" description="Helical" evidence="1">
    <location>
        <begin position="97"/>
        <end position="119"/>
    </location>
</feature>
<accession>A0A1M6CYW3</accession>
<evidence type="ECO:0000256" key="1">
    <source>
        <dbReference type="SAM" id="Phobius"/>
    </source>
</evidence>
<dbReference type="Pfam" id="PF19665">
    <property type="entry name" value="DUF6168"/>
    <property type="match status" value="1"/>
</dbReference>
<evidence type="ECO:0000313" key="2">
    <source>
        <dbReference type="EMBL" id="SHI66186.1"/>
    </source>
</evidence>
<evidence type="ECO:0000313" key="3">
    <source>
        <dbReference type="Proteomes" id="UP000184225"/>
    </source>
</evidence>
<dbReference type="EMBL" id="FQYY01000003">
    <property type="protein sequence ID" value="SHI66186.1"/>
    <property type="molecule type" value="Genomic_DNA"/>
</dbReference>
<keyword evidence="3" id="KW-1185">Reference proteome</keyword>
<protein>
    <recommendedName>
        <fullName evidence="4">ATP synthase protein I</fullName>
    </recommendedName>
</protein>
<dbReference type="InterPro" id="IPR046166">
    <property type="entry name" value="DUF6168"/>
</dbReference>
<dbReference type="RefSeq" id="WP_073149180.1">
    <property type="nucleotide sequence ID" value="NZ_FQYY01000003.1"/>
</dbReference>
<keyword evidence="1" id="KW-0472">Membrane</keyword>
<keyword evidence="1" id="KW-0812">Transmembrane</keyword>
<gene>
    <name evidence="2" type="ORF">SAMN04488096_103227</name>
</gene>
<reference evidence="2 3" key="1">
    <citation type="submission" date="2016-11" db="EMBL/GenBank/DDBJ databases">
        <authorList>
            <person name="Jaros S."/>
            <person name="Januszkiewicz K."/>
            <person name="Wedrychowicz H."/>
        </authorList>
    </citation>
    <scope>NUCLEOTIDE SEQUENCE [LARGE SCALE GENOMIC DNA]</scope>
    <source>
        <strain evidence="2 3">DSM 21425</strain>
    </source>
</reference>
<feature type="transmembrane region" description="Helical" evidence="1">
    <location>
        <begin position="69"/>
        <end position="91"/>
    </location>
</feature>
<evidence type="ECO:0008006" key="4">
    <source>
        <dbReference type="Google" id="ProtNLM"/>
    </source>
</evidence>
<dbReference type="OrthoDB" id="1448441at2"/>
<organism evidence="2 3">
    <name type="scientific">Mesonia phycicola</name>
    <dbReference type="NCBI Taxonomy" id="579105"/>
    <lineage>
        <taxon>Bacteria</taxon>
        <taxon>Pseudomonadati</taxon>
        <taxon>Bacteroidota</taxon>
        <taxon>Flavobacteriia</taxon>
        <taxon>Flavobacteriales</taxon>
        <taxon>Flavobacteriaceae</taxon>
        <taxon>Mesonia</taxon>
    </lineage>
</organism>
<dbReference type="STRING" id="579105.SAMN04488096_103227"/>
<keyword evidence="1" id="KW-1133">Transmembrane helix</keyword>